<evidence type="ECO:0000313" key="2">
    <source>
        <dbReference type="Proteomes" id="UP000230463"/>
    </source>
</evidence>
<organism evidence="1 2">
    <name type="scientific">Snodgrassella alvi</name>
    <dbReference type="NCBI Taxonomy" id="1196083"/>
    <lineage>
        <taxon>Bacteria</taxon>
        <taxon>Pseudomonadati</taxon>
        <taxon>Pseudomonadota</taxon>
        <taxon>Betaproteobacteria</taxon>
        <taxon>Neisseriales</taxon>
        <taxon>Neisseriaceae</taxon>
        <taxon>Snodgrassella</taxon>
    </lineage>
</organism>
<gene>
    <name evidence="1" type="ORF">BHC57_01500</name>
</gene>
<reference evidence="1 2" key="1">
    <citation type="journal article" date="2017" name="MBio">
        <title>Type VI secretion-mediated competition in the bee gut microbiome.</title>
        <authorList>
            <person name="Steele M.I."/>
            <person name="Kwong W.K."/>
            <person name="Powell J.E."/>
            <person name="Whiteley M."/>
            <person name="Moran N.A."/>
        </authorList>
    </citation>
    <scope>NUCLEOTIDE SEQUENCE [LARGE SCALE GENOMIC DNA]</scope>
    <source>
        <strain evidence="1 2">HK3</strain>
    </source>
</reference>
<dbReference type="Proteomes" id="UP000230463">
    <property type="component" value="Unassembled WGS sequence"/>
</dbReference>
<dbReference type="AlphaFoldDB" id="A0A855FSR2"/>
<protein>
    <recommendedName>
        <fullName evidence="3">Guanylate cyclase domain-containing protein</fullName>
    </recommendedName>
</protein>
<dbReference type="EMBL" id="MEIU01000009">
    <property type="protein sequence ID" value="PIT62131.1"/>
    <property type="molecule type" value="Genomic_DNA"/>
</dbReference>
<sequence>MEKNEKDAITEVIENALDIADKFWLESGHDLEEEAKKQALLVESLESIAMDSNIPSNLPNHDFINQYHSQNAEFIAIVADMRKSTEHAKTIITGIEPLHRIFLETSALLPAMEKIINFKNGQVTEYLGDGVLGFFNYNQPEDIYKAYNAAKNIIVDMRNILNQILYERYKLPQDIHIGVGIAKSQTIIYAAGLPNRKHPKAFGSCIYDATKLATGKNIIGLTQEIKALWPKSKNGKIQILKASDKFKIPNVYCIKPEE</sequence>
<accession>A0A855FSR2</accession>
<evidence type="ECO:0000313" key="1">
    <source>
        <dbReference type="EMBL" id="PIT62131.1"/>
    </source>
</evidence>
<dbReference type="InterPro" id="IPR029787">
    <property type="entry name" value="Nucleotide_cyclase"/>
</dbReference>
<dbReference type="Gene3D" id="3.30.70.1230">
    <property type="entry name" value="Nucleotide cyclase"/>
    <property type="match status" value="1"/>
</dbReference>
<proteinExistence type="predicted"/>
<comment type="caution">
    <text evidence="1">The sequence shown here is derived from an EMBL/GenBank/DDBJ whole genome shotgun (WGS) entry which is preliminary data.</text>
</comment>
<evidence type="ECO:0008006" key="3">
    <source>
        <dbReference type="Google" id="ProtNLM"/>
    </source>
</evidence>
<dbReference type="RefSeq" id="WP_100123171.1">
    <property type="nucleotide sequence ID" value="NZ_MEIU01000009.1"/>
</dbReference>
<name>A0A855FSR2_9NEIS</name>
<dbReference type="SUPFAM" id="SSF55073">
    <property type="entry name" value="Nucleotide cyclase"/>
    <property type="match status" value="1"/>
</dbReference>